<evidence type="ECO:0000313" key="3">
    <source>
        <dbReference type="EMBL" id="GAA0139398.1"/>
    </source>
</evidence>
<dbReference type="GO" id="GO:0042026">
    <property type="term" value="P:protein refolding"/>
    <property type="evidence" value="ECO:0007669"/>
    <property type="project" value="TreeGrafter"/>
</dbReference>
<dbReference type="GO" id="GO:0005737">
    <property type="term" value="C:cytoplasm"/>
    <property type="evidence" value="ECO:0007669"/>
    <property type="project" value="TreeGrafter"/>
</dbReference>
<dbReference type="PROSITE" id="PS50076">
    <property type="entry name" value="DNAJ_2"/>
    <property type="match status" value="1"/>
</dbReference>
<dbReference type="Pfam" id="PF00226">
    <property type="entry name" value="DnaJ"/>
    <property type="match status" value="1"/>
</dbReference>
<protein>
    <submittedName>
        <fullName evidence="3">Chaperone</fullName>
    </submittedName>
</protein>
<evidence type="ECO:0000313" key="4">
    <source>
        <dbReference type="Proteomes" id="UP001454036"/>
    </source>
</evidence>
<accession>A0AAV3NNQ9</accession>
<sequence length="288" mass="32919">MLTHSLLGPTTLIGPWAHQAHRKAQRLTTASAVNSHRNNHYGVLGVSPNASVSDIKKAYRLLAKKYHPDVSKFSTGDEVFKRIRLAYDVLSDEAKRNQYDRSLRHQEEIGRPLTGEWDDNVEFMDGMKFYRWANVRQKMQSNKYWEQYYSSVYEEVDEESEDEILVEERGSFLEVLGSAFLTVFLMQTVGIRLSLMFNCLIAYFDRKLDSGYKIGYFLAWILGGKGGVLLMLFLSFAIWVCGKTRSSIVALIVCAMWVGSNIARYAPIPQGALLTLLYMSIKLQDDLK</sequence>
<dbReference type="PROSITE" id="PS00636">
    <property type="entry name" value="DNAJ_1"/>
    <property type="match status" value="1"/>
</dbReference>
<dbReference type="SMART" id="SM00271">
    <property type="entry name" value="DnaJ"/>
    <property type="match status" value="1"/>
</dbReference>
<feature type="transmembrane region" description="Helical" evidence="1">
    <location>
        <begin position="248"/>
        <end position="266"/>
    </location>
</feature>
<evidence type="ECO:0000259" key="2">
    <source>
        <dbReference type="PROSITE" id="PS50076"/>
    </source>
</evidence>
<keyword evidence="1" id="KW-0472">Membrane</keyword>
<feature type="transmembrane region" description="Helical" evidence="1">
    <location>
        <begin position="216"/>
        <end position="241"/>
    </location>
</feature>
<feature type="transmembrane region" description="Helical" evidence="1">
    <location>
        <begin position="179"/>
        <end position="204"/>
    </location>
</feature>
<dbReference type="SUPFAM" id="SSF46565">
    <property type="entry name" value="Chaperone J-domain"/>
    <property type="match status" value="1"/>
</dbReference>
<dbReference type="CDD" id="cd06257">
    <property type="entry name" value="DnaJ"/>
    <property type="match status" value="1"/>
</dbReference>
<dbReference type="EMBL" id="BAABME010000085">
    <property type="protein sequence ID" value="GAA0139398.1"/>
    <property type="molecule type" value="Genomic_DNA"/>
</dbReference>
<dbReference type="PRINTS" id="PR00625">
    <property type="entry name" value="JDOMAIN"/>
</dbReference>
<name>A0AAV3NNQ9_LITER</name>
<gene>
    <name evidence="3" type="ORF">LIER_00951</name>
</gene>
<reference evidence="3 4" key="1">
    <citation type="submission" date="2024-01" db="EMBL/GenBank/DDBJ databases">
        <title>The complete chloroplast genome sequence of Lithospermum erythrorhizon: insights into the phylogenetic relationship among Boraginaceae species and the maternal lineages of purple gromwells.</title>
        <authorList>
            <person name="Okada T."/>
            <person name="Watanabe K."/>
        </authorList>
    </citation>
    <scope>NUCLEOTIDE SEQUENCE [LARGE SCALE GENOMIC DNA]</scope>
</reference>
<dbReference type="Proteomes" id="UP001454036">
    <property type="component" value="Unassembled WGS sequence"/>
</dbReference>
<dbReference type="InterPro" id="IPR018253">
    <property type="entry name" value="DnaJ_domain_CS"/>
</dbReference>
<dbReference type="Gene3D" id="1.10.287.110">
    <property type="entry name" value="DnaJ domain"/>
    <property type="match status" value="1"/>
</dbReference>
<dbReference type="GO" id="GO:0051082">
    <property type="term" value="F:unfolded protein binding"/>
    <property type="evidence" value="ECO:0007669"/>
    <property type="project" value="TreeGrafter"/>
</dbReference>
<dbReference type="PANTHER" id="PTHR43096">
    <property type="entry name" value="DNAJ HOMOLOG 1, MITOCHONDRIAL-RELATED"/>
    <property type="match status" value="1"/>
</dbReference>
<proteinExistence type="predicted"/>
<evidence type="ECO:0000256" key="1">
    <source>
        <dbReference type="SAM" id="Phobius"/>
    </source>
</evidence>
<dbReference type="PANTHER" id="PTHR43096:SF58">
    <property type="entry name" value="CHAPERONE DNAJ-DOMAIN SUPERFAMILY PROTEIN"/>
    <property type="match status" value="1"/>
</dbReference>
<dbReference type="AlphaFoldDB" id="A0AAV3NNQ9"/>
<feature type="domain" description="J" evidence="2">
    <location>
        <begin position="39"/>
        <end position="103"/>
    </location>
</feature>
<comment type="caution">
    <text evidence="3">The sequence shown here is derived from an EMBL/GenBank/DDBJ whole genome shotgun (WGS) entry which is preliminary data.</text>
</comment>
<keyword evidence="4" id="KW-1185">Reference proteome</keyword>
<organism evidence="3 4">
    <name type="scientific">Lithospermum erythrorhizon</name>
    <name type="common">Purple gromwell</name>
    <name type="synonym">Lithospermum officinale var. erythrorhizon</name>
    <dbReference type="NCBI Taxonomy" id="34254"/>
    <lineage>
        <taxon>Eukaryota</taxon>
        <taxon>Viridiplantae</taxon>
        <taxon>Streptophyta</taxon>
        <taxon>Embryophyta</taxon>
        <taxon>Tracheophyta</taxon>
        <taxon>Spermatophyta</taxon>
        <taxon>Magnoliopsida</taxon>
        <taxon>eudicotyledons</taxon>
        <taxon>Gunneridae</taxon>
        <taxon>Pentapetalae</taxon>
        <taxon>asterids</taxon>
        <taxon>lamiids</taxon>
        <taxon>Boraginales</taxon>
        <taxon>Boraginaceae</taxon>
        <taxon>Boraginoideae</taxon>
        <taxon>Lithospermeae</taxon>
        <taxon>Lithospermum</taxon>
    </lineage>
</organism>
<dbReference type="InterPro" id="IPR036869">
    <property type="entry name" value="J_dom_sf"/>
</dbReference>
<keyword evidence="1" id="KW-1133">Transmembrane helix</keyword>
<dbReference type="InterPro" id="IPR001623">
    <property type="entry name" value="DnaJ_domain"/>
</dbReference>
<keyword evidence="1" id="KW-0812">Transmembrane</keyword>